<dbReference type="PROSITE" id="PS51285">
    <property type="entry name" value="AGC_KINASE_CTER"/>
    <property type="match status" value="1"/>
</dbReference>
<feature type="region of interest" description="Disordered" evidence="6">
    <location>
        <begin position="47"/>
        <end position="75"/>
    </location>
</feature>
<keyword evidence="9" id="KW-1185">Reference proteome</keyword>
<proteinExistence type="predicted"/>
<evidence type="ECO:0000256" key="6">
    <source>
        <dbReference type="SAM" id="MobiDB-lite"/>
    </source>
</evidence>
<dbReference type="InterPro" id="IPR000961">
    <property type="entry name" value="AGC-kinase_C"/>
</dbReference>
<evidence type="ECO:0000256" key="3">
    <source>
        <dbReference type="ARBA" id="ARBA00022741"/>
    </source>
</evidence>
<evidence type="ECO:0000259" key="7">
    <source>
        <dbReference type="PROSITE" id="PS51285"/>
    </source>
</evidence>
<keyword evidence="1" id="KW-0723">Serine/threonine-protein kinase</keyword>
<organism evidence="8 9">
    <name type="scientific">Riccia fluitans</name>
    <dbReference type="NCBI Taxonomy" id="41844"/>
    <lineage>
        <taxon>Eukaryota</taxon>
        <taxon>Viridiplantae</taxon>
        <taxon>Streptophyta</taxon>
        <taxon>Embryophyta</taxon>
        <taxon>Marchantiophyta</taxon>
        <taxon>Marchantiopsida</taxon>
        <taxon>Marchantiidae</taxon>
        <taxon>Marchantiales</taxon>
        <taxon>Ricciaceae</taxon>
        <taxon>Riccia</taxon>
    </lineage>
</organism>
<evidence type="ECO:0000256" key="2">
    <source>
        <dbReference type="ARBA" id="ARBA00022679"/>
    </source>
</evidence>
<evidence type="ECO:0000256" key="4">
    <source>
        <dbReference type="ARBA" id="ARBA00022777"/>
    </source>
</evidence>
<accession>A0ABD1Z5K8</accession>
<dbReference type="EMBL" id="JBHFFA010000002">
    <property type="protein sequence ID" value="KAL2642946.1"/>
    <property type="molecule type" value="Genomic_DNA"/>
</dbReference>
<evidence type="ECO:0000313" key="9">
    <source>
        <dbReference type="Proteomes" id="UP001605036"/>
    </source>
</evidence>
<evidence type="ECO:0000313" key="8">
    <source>
        <dbReference type="EMBL" id="KAL2642946.1"/>
    </source>
</evidence>
<protein>
    <recommendedName>
        <fullName evidence="7">AGC-kinase C-terminal domain-containing protein</fullName>
    </recommendedName>
</protein>
<keyword evidence="2" id="KW-0808">Transferase</keyword>
<evidence type="ECO:0000256" key="1">
    <source>
        <dbReference type="ARBA" id="ARBA00022527"/>
    </source>
</evidence>
<feature type="domain" description="AGC-kinase C-terminal" evidence="7">
    <location>
        <begin position="42"/>
        <end position="75"/>
    </location>
</feature>
<dbReference type="GO" id="GO:0005524">
    <property type="term" value="F:ATP binding"/>
    <property type="evidence" value="ECO:0007669"/>
    <property type="project" value="UniProtKB-KW"/>
</dbReference>
<keyword evidence="5" id="KW-0067">ATP-binding</keyword>
<gene>
    <name evidence="8" type="ORF">R1flu_010533</name>
</gene>
<dbReference type="GO" id="GO:0004674">
    <property type="term" value="F:protein serine/threonine kinase activity"/>
    <property type="evidence" value="ECO:0007669"/>
    <property type="project" value="UniProtKB-KW"/>
</dbReference>
<name>A0ABD1Z5K8_9MARC</name>
<evidence type="ECO:0000256" key="5">
    <source>
        <dbReference type="ARBA" id="ARBA00022840"/>
    </source>
</evidence>
<keyword evidence="3" id="KW-0547">Nucleotide-binding</keyword>
<dbReference type="Proteomes" id="UP001605036">
    <property type="component" value="Unassembled WGS sequence"/>
</dbReference>
<dbReference type="AlphaFoldDB" id="A0ABD1Z5K8"/>
<comment type="caution">
    <text evidence="8">The sequence shown here is derived from an EMBL/GenBank/DDBJ whole genome shotgun (WGS) entry which is preliminary data.</text>
</comment>
<reference evidence="8 9" key="1">
    <citation type="submission" date="2024-09" db="EMBL/GenBank/DDBJ databases">
        <title>Chromosome-scale assembly of Riccia fluitans.</title>
        <authorList>
            <person name="Paukszto L."/>
            <person name="Sawicki J."/>
            <person name="Karawczyk K."/>
            <person name="Piernik-Szablinska J."/>
            <person name="Szczecinska M."/>
            <person name="Mazdziarz M."/>
        </authorList>
    </citation>
    <scope>NUCLEOTIDE SEQUENCE [LARGE SCALE GENOMIC DNA]</scope>
    <source>
        <strain evidence="8">Rf_01</strain>
        <tissue evidence="8">Aerial parts of the thallus</tissue>
    </source>
</reference>
<keyword evidence="4" id="KW-0418">Kinase</keyword>
<sequence length="75" mass="8673">MKTSREKVKRKMWEPIIEEATPPMIKQAKTWSTTEFSVQGVTNLDWDKTGTRMESPPFISPAEPSVPGDEREFKF</sequence>